<evidence type="ECO:0000256" key="9">
    <source>
        <dbReference type="ARBA" id="ARBA00023163"/>
    </source>
</evidence>
<dbReference type="GO" id="GO:0005634">
    <property type="term" value="C:nucleus"/>
    <property type="evidence" value="ECO:0007669"/>
    <property type="project" value="UniProtKB-SubCell"/>
</dbReference>
<dbReference type="Pfam" id="PF00907">
    <property type="entry name" value="T-box"/>
    <property type="match status" value="1"/>
</dbReference>
<dbReference type="RefSeq" id="XP_022318986.1">
    <property type="nucleotide sequence ID" value="XM_022463278.1"/>
</dbReference>
<evidence type="ECO:0000256" key="13">
    <source>
        <dbReference type="ARBA" id="ARBA00081928"/>
    </source>
</evidence>
<evidence type="ECO:0000313" key="18">
    <source>
        <dbReference type="RefSeq" id="XP_022318986.1"/>
    </source>
</evidence>
<organism evidence="17 18">
    <name type="scientific">Crassostrea virginica</name>
    <name type="common">Eastern oyster</name>
    <dbReference type="NCBI Taxonomy" id="6565"/>
    <lineage>
        <taxon>Eukaryota</taxon>
        <taxon>Metazoa</taxon>
        <taxon>Spiralia</taxon>
        <taxon>Lophotrochozoa</taxon>
        <taxon>Mollusca</taxon>
        <taxon>Bivalvia</taxon>
        <taxon>Autobranchia</taxon>
        <taxon>Pteriomorphia</taxon>
        <taxon>Ostreida</taxon>
        <taxon>Ostreoidea</taxon>
        <taxon>Ostreidae</taxon>
        <taxon>Crassostrea</taxon>
    </lineage>
</organism>
<evidence type="ECO:0000313" key="17">
    <source>
        <dbReference type="Proteomes" id="UP000694844"/>
    </source>
</evidence>
<feature type="region of interest" description="Disordered" evidence="15">
    <location>
        <begin position="60"/>
        <end position="103"/>
    </location>
</feature>
<dbReference type="GO" id="GO:0001708">
    <property type="term" value="P:cell fate specification"/>
    <property type="evidence" value="ECO:0007669"/>
    <property type="project" value="TreeGrafter"/>
</dbReference>
<dbReference type="PRINTS" id="PR00937">
    <property type="entry name" value="TBOX"/>
</dbReference>
<dbReference type="InterPro" id="IPR008967">
    <property type="entry name" value="p53-like_TF_DNA-bd_sf"/>
</dbReference>
<keyword evidence="4" id="KW-0597">Phosphoprotein</keyword>
<evidence type="ECO:0000256" key="15">
    <source>
        <dbReference type="SAM" id="MobiDB-lite"/>
    </source>
</evidence>
<dbReference type="InterPro" id="IPR046360">
    <property type="entry name" value="T-box_DNA-bd"/>
</dbReference>
<dbReference type="PROSITE" id="PS01283">
    <property type="entry name" value="TBOX_1"/>
    <property type="match status" value="1"/>
</dbReference>
<keyword evidence="8" id="KW-0010">Activator</keyword>
<feature type="compositionally biased region" description="Low complexity" evidence="15">
    <location>
        <begin position="147"/>
        <end position="166"/>
    </location>
</feature>
<evidence type="ECO:0000259" key="16">
    <source>
        <dbReference type="PROSITE" id="PS50252"/>
    </source>
</evidence>
<dbReference type="GO" id="GO:0000785">
    <property type="term" value="C:chromatin"/>
    <property type="evidence" value="ECO:0007669"/>
    <property type="project" value="TreeGrafter"/>
</dbReference>
<evidence type="ECO:0000256" key="12">
    <source>
        <dbReference type="ARBA" id="ARBA00078344"/>
    </source>
</evidence>
<reference evidence="17" key="1">
    <citation type="submission" date="2024-06" db="UniProtKB">
        <authorList>
            <consortium name="RefSeq"/>
        </authorList>
    </citation>
    <scope>NUCLEOTIDE SEQUENCE [LARGE SCALE GENOMIC DNA]</scope>
</reference>
<gene>
    <name evidence="18" type="primary">LOC111121836</name>
</gene>
<reference evidence="18" key="2">
    <citation type="submission" date="2025-08" db="UniProtKB">
        <authorList>
            <consortium name="RefSeq"/>
        </authorList>
    </citation>
    <scope>IDENTIFICATION</scope>
    <source>
        <tissue evidence="18">Whole sample</tissue>
    </source>
</reference>
<dbReference type="GO" id="GO:0000981">
    <property type="term" value="F:DNA-binding transcription factor activity, RNA polymerase II-specific"/>
    <property type="evidence" value="ECO:0007669"/>
    <property type="project" value="TreeGrafter"/>
</dbReference>
<dbReference type="CDD" id="cd20194">
    <property type="entry name" value="T-box_TBR1_2_21-like"/>
    <property type="match status" value="1"/>
</dbReference>
<feature type="region of interest" description="Disordered" evidence="15">
    <location>
        <begin position="518"/>
        <end position="571"/>
    </location>
</feature>
<dbReference type="InterPro" id="IPR001699">
    <property type="entry name" value="TF_T-box"/>
</dbReference>
<sequence length="602" mass="67595">MANTVNFNRYHDQQGDLYDAQSESCHSSESQFHVLSTLKPYYCQDYLSQEPVHESAQPAIGQYGHHHPLDNQNQEKNFDEPDSINPVATSDYTPPRENHGASYACLQPMGTQNRLGELSYSIPPYSQNNSYGFEMDPMHYYSSVGYPQSSQPQHQPVSSPVHLPSPSTEPAIAPLQTSAAAPVPSNSFSPCIYLCNRDLWVKFHQHTTEMIITKQGRRMFPTLQFSLNGLDPHKQYNVFVDMILADPHHWKFQNGKWVPCGQAEQLSQNGRVYLHPDSPSSGAHWMKQDIVFGKLKLTNNRALEQGQVSQIVLNSMHKYQPRIHVIEVGSHGPNEQKSLQTHAFPETQFIAVTAYQNTDITQLKIDHNPFAKGFRDNYDGRHVDNTNPPRGSYMAYSAQQGLFPATVAYSGTTSAGRAVTYPTQMASQYQPNSIQENILPSIHDVSGMGEIKQIEEGCYTNSYNFGSHMMMSEAINVQPEHGKPIIKREIGSPLSDPPVSVASENDLKRALEQVFEYSQENENDNEQPKKRSKLACDSKSSSSDSLAKLSSDERGDQDSEHNCSGISEEYSNEDIYLSNNKEQILDHSVFQGSFQGQQTSVY</sequence>
<dbReference type="GO" id="GO:0000978">
    <property type="term" value="F:RNA polymerase II cis-regulatory region sequence-specific DNA binding"/>
    <property type="evidence" value="ECO:0007669"/>
    <property type="project" value="InterPro"/>
</dbReference>
<feature type="domain" description="T-box" evidence="16">
    <location>
        <begin position="194"/>
        <end position="376"/>
    </location>
</feature>
<keyword evidence="2" id="KW-0678">Repressor</keyword>
<evidence type="ECO:0000256" key="10">
    <source>
        <dbReference type="ARBA" id="ARBA00023242"/>
    </source>
</evidence>
<keyword evidence="9" id="KW-0804">Transcription</keyword>
<name>A0A8B8CWX3_CRAVI</name>
<evidence type="ECO:0000256" key="4">
    <source>
        <dbReference type="ARBA" id="ARBA00022553"/>
    </source>
</evidence>
<dbReference type="SMART" id="SM00425">
    <property type="entry name" value="TBOX"/>
    <property type="match status" value="1"/>
</dbReference>
<evidence type="ECO:0000256" key="2">
    <source>
        <dbReference type="ARBA" id="ARBA00022491"/>
    </source>
</evidence>
<keyword evidence="6" id="KW-0805">Transcription regulation</keyword>
<dbReference type="PANTHER" id="PTHR11267">
    <property type="entry name" value="T-BOX PROTEIN-RELATED"/>
    <property type="match status" value="1"/>
</dbReference>
<dbReference type="GeneID" id="111121836"/>
<dbReference type="SUPFAM" id="SSF49417">
    <property type="entry name" value="p53-like transcription factors"/>
    <property type="match status" value="1"/>
</dbReference>
<protein>
    <recommendedName>
        <fullName evidence="11">T-box transcription factor TBX21</fullName>
    </recommendedName>
    <alternativeName>
        <fullName evidence="12">T-cell-specific T-box transcription factor T-bet</fullName>
    </alternativeName>
    <alternativeName>
        <fullName evidence="13">Transcription factor TBLYM</fullName>
    </alternativeName>
</protein>
<dbReference type="Proteomes" id="UP000694844">
    <property type="component" value="Chromosome 1"/>
</dbReference>
<dbReference type="KEGG" id="cvn:111121836"/>
<feature type="compositionally biased region" description="Low complexity" evidence="15">
    <location>
        <begin position="535"/>
        <end position="549"/>
    </location>
</feature>
<keyword evidence="7 14" id="KW-0238">DNA-binding</keyword>
<evidence type="ECO:0000256" key="11">
    <source>
        <dbReference type="ARBA" id="ARBA00072238"/>
    </source>
</evidence>
<accession>A0A8B8CWX3</accession>
<dbReference type="GO" id="GO:0045892">
    <property type="term" value="P:negative regulation of DNA-templated transcription"/>
    <property type="evidence" value="ECO:0007669"/>
    <property type="project" value="UniProtKB-ARBA"/>
</dbReference>
<dbReference type="PROSITE" id="PS01264">
    <property type="entry name" value="TBOX_2"/>
    <property type="match status" value="1"/>
</dbReference>
<evidence type="ECO:0000256" key="7">
    <source>
        <dbReference type="ARBA" id="ARBA00023125"/>
    </source>
</evidence>
<evidence type="ECO:0000256" key="3">
    <source>
        <dbReference type="ARBA" id="ARBA00022499"/>
    </source>
</evidence>
<evidence type="ECO:0000256" key="8">
    <source>
        <dbReference type="ARBA" id="ARBA00023159"/>
    </source>
</evidence>
<dbReference type="OrthoDB" id="7442607at2759"/>
<dbReference type="InterPro" id="IPR018186">
    <property type="entry name" value="TF_T-box_CS"/>
</dbReference>
<comment type="subcellular location">
    <subcellularLocation>
        <location evidence="1 14">Nucleus</location>
    </subcellularLocation>
</comment>
<evidence type="ECO:0000256" key="14">
    <source>
        <dbReference type="PROSITE-ProRule" id="PRU00201"/>
    </source>
</evidence>
<keyword evidence="5" id="KW-0832">Ubl conjugation</keyword>
<proteinExistence type="predicted"/>
<keyword evidence="17" id="KW-1185">Reference proteome</keyword>
<dbReference type="InterPro" id="IPR036960">
    <property type="entry name" value="T-box_sf"/>
</dbReference>
<dbReference type="FunFam" id="2.60.40.820:FF:000011">
    <property type="entry name" value="T-box transcription factor TBX21"/>
    <property type="match status" value="1"/>
</dbReference>
<dbReference type="GO" id="GO:0045893">
    <property type="term" value="P:positive regulation of DNA-templated transcription"/>
    <property type="evidence" value="ECO:0007669"/>
    <property type="project" value="InterPro"/>
</dbReference>
<evidence type="ECO:0000256" key="1">
    <source>
        <dbReference type="ARBA" id="ARBA00004123"/>
    </source>
</evidence>
<dbReference type="PANTHER" id="PTHR11267:SF201">
    <property type="entry name" value="T-BOX DOMAIN-CONTAINING PROTEIN"/>
    <property type="match status" value="1"/>
</dbReference>
<keyword evidence="3" id="KW-1017">Isopeptide bond</keyword>
<dbReference type="PROSITE" id="PS50252">
    <property type="entry name" value="TBOX_3"/>
    <property type="match status" value="1"/>
</dbReference>
<feature type="region of interest" description="Disordered" evidence="15">
    <location>
        <begin position="144"/>
        <end position="171"/>
    </location>
</feature>
<feature type="compositionally biased region" description="Basic and acidic residues" evidence="15">
    <location>
        <begin position="550"/>
        <end position="561"/>
    </location>
</feature>
<dbReference type="AlphaFoldDB" id="A0A8B8CWX3"/>
<dbReference type="Gene3D" id="2.60.40.820">
    <property type="entry name" value="Transcription factor, T-box"/>
    <property type="match status" value="1"/>
</dbReference>
<evidence type="ECO:0000256" key="6">
    <source>
        <dbReference type="ARBA" id="ARBA00023015"/>
    </source>
</evidence>
<evidence type="ECO:0000256" key="5">
    <source>
        <dbReference type="ARBA" id="ARBA00022843"/>
    </source>
</evidence>
<keyword evidence="10 14" id="KW-0539">Nucleus</keyword>
<comment type="caution">
    <text evidence="14">Lacks conserved residue(s) required for the propagation of feature annotation.</text>
</comment>